<evidence type="ECO:0000313" key="3">
    <source>
        <dbReference type="Proteomes" id="UP000509597"/>
    </source>
</evidence>
<accession>A0A7H9BML4</accession>
<proteinExistence type="predicted"/>
<keyword evidence="3" id="KW-1185">Reference proteome</keyword>
<feature type="compositionally biased region" description="Polar residues" evidence="1">
    <location>
        <begin position="1"/>
        <end position="14"/>
    </location>
</feature>
<evidence type="ECO:0000313" key="2">
    <source>
        <dbReference type="EMBL" id="QLG88614.1"/>
    </source>
</evidence>
<dbReference type="Proteomes" id="UP000509597">
    <property type="component" value="Chromosome"/>
</dbReference>
<organism evidence="2 3">
    <name type="scientific">Chitinibacter bivalviorum</name>
    <dbReference type="NCBI Taxonomy" id="2739434"/>
    <lineage>
        <taxon>Bacteria</taxon>
        <taxon>Pseudomonadati</taxon>
        <taxon>Pseudomonadota</taxon>
        <taxon>Betaproteobacteria</taxon>
        <taxon>Neisseriales</taxon>
        <taxon>Chitinibacteraceae</taxon>
        <taxon>Chitinibacter</taxon>
    </lineage>
</organism>
<reference evidence="2 3" key="1">
    <citation type="submission" date="2020-07" db="EMBL/GenBank/DDBJ databases">
        <title>Complete genome sequence of Chitinibacter sp. 2T18.</title>
        <authorList>
            <person name="Bae J.-W."/>
            <person name="Choi J.-W."/>
        </authorList>
    </citation>
    <scope>NUCLEOTIDE SEQUENCE [LARGE SCALE GENOMIC DNA]</scope>
    <source>
        <strain evidence="2 3">2T18</strain>
    </source>
</reference>
<dbReference type="AlphaFoldDB" id="A0A7H9BML4"/>
<sequence>MPSTTHAHTQQSPFAFNPLPETHPLAAALPRMVESYDLEGQKQTRDLFNQYTMGCAEGNLAYLVAANAAEGDPAELVLRCRDAILSRLFGDNQSKGSLTPEQERIRAYIIGLMGDLENAFTPPESEVSE</sequence>
<feature type="region of interest" description="Disordered" evidence="1">
    <location>
        <begin position="1"/>
        <end position="20"/>
    </location>
</feature>
<dbReference type="RefSeq" id="WP_179355126.1">
    <property type="nucleotide sequence ID" value="NZ_CP058627.1"/>
</dbReference>
<dbReference type="KEGG" id="chiz:HQ393_10400"/>
<name>A0A7H9BML4_9NEIS</name>
<dbReference type="EMBL" id="CP058627">
    <property type="protein sequence ID" value="QLG88614.1"/>
    <property type="molecule type" value="Genomic_DNA"/>
</dbReference>
<evidence type="ECO:0000256" key="1">
    <source>
        <dbReference type="SAM" id="MobiDB-lite"/>
    </source>
</evidence>
<gene>
    <name evidence="2" type="ORF">HQ393_10400</name>
</gene>
<protein>
    <submittedName>
        <fullName evidence="2">Uncharacterized protein</fullName>
    </submittedName>
</protein>